<dbReference type="Proteomes" id="UP000620262">
    <property type="component" value="Unassembled WGS sequence"/>
</dbReference>
<keyword evidence="3" id="KW-1185">Reference proteome</keyword>
<feature type="domain" description="DUF6596" evidence="1">
    <location>
        <begin position="183"/>
        <end position="283"/>
    </location>
</feature>
<dbReference type="InterPro" id="IPR046531">
    <property type="entry name" value="DUF6596"/>
</dbReference>
<comment type="caution">
    <text evidence="2">The sequence shown here is derived from an EMBL/GenBank/DDBJ whole genome shotgun (WGS) entry which is preliminary data.</text>
</comment>
<evidence type="ECO:0000313" key="3">
    <source>
        <dbReference type="Proteomes" id="UP000620262"/>
    </source>
</evidence>
<dbReference type="EMBL" id="JADBEC010000001">
    <property type="protein sequence ID" value="MBE1505380.1"/>
    <property type="molecule type" value="Genomic_DNA"/>
</dbReference>
<accession>A0ABR9IQB1</accession>
<evidence type="ECO:0000259" key="1">
    <source>
        <dbReference type="Pfam" id="PF20239"/>
    </source>
</evidence>
<reference evidence="2 3" key="1">
    <citation type="submission" date="2020-10" db="EMBL/GenBank/DDBJ databases">
        <title>Sequencing the genomes of 1000 actinobacteria strains.</title>
        <authorList>
            <person name="Klenk H.-P."/>
        </authorList>
    </citation>
    <scope>NUCLEOTIDE SEQUENCE [LARGE SCALE GENOMIC DNA]</scope>
    <source>
        <strain evidence="2 3">DSM 7307</strain>
    </source>
</reference>
<dbReference type="SUPFAM" id="SSF88946">
    <property type="entry name" value="Sigma2 domain of RNA polymerase sigma factors"/>
    <property type="match status" value="1"/>
</dbReference>
<organism evidence="2 3">
    <name type="scientific">Rhizobium viscosum</name>
    <name type="common">Arthrobacter viscosus</name>
    <dbReference type="NCBI Taxonomy" id="1673"/>
    <lineage>
        <taxon>Bacteria</taxon>
        <taxon>Pseudomonadati</taxon>
        <taxon>Pseudomonadota</taxon>
        <taxon>Alphaproteobacteria</taxon>
        <taxon>Hyphomicrobiales</taxon>
        <taxon>Rhizobiaceae</taxon>
        <taxon>Rhizobium/Agrobacterium group</taxon>
        <taxon>Rhizobium</taxon>
    </lineage>
</organism>
<name>A0ABR9IQB1_RHIVS</name>
<dbReference type="PANTHER" id="PTHR47756:SF2">
    <property type="entry name" value="BLL6612 PROTEIN"/>
    <property type="match status" value="1"/>
</dbReference>
<dbReference type="InterPro" id="IPR013325">
    <property type="entry name" value="RNA_pol_sigma_r2"/>
</dbReference>
<proteinExistence type="predicted"/>
<dbReference type="Gene3D" id="1.10.1740.10">
    <property type="match status" value="1"/>
</dbReference>
<dbReference type="Pfam" id="PF20239">
    <property type="entry name" value="DUF6596"/>
    <property type="match status" value="1"/>
</dbReference>
<evidence type="ECO:0000313" key="2">
    <source>
        <dbReference type="EMBL" id="MBE1505380.1"/>
    </source>
</evidence>
<gene>
    <name evidence="2" type="ORF">H4W29_002561</name>
</gene>
<sequence>MTSDAGRAAERVARQSYGKLIAFLAARSRDVPAAEDALSDALAAALRVWPERGIPDNPEGWLLTAARRNLIQAARHQAVRDNARETITLAIEEAEERMNDAQNADFSDERLKLLFACTHPAIDQSVHTPLMLQTVLGIDAKTIAQAFIVLPDAMSQRLVRAKVKIRDAGIPFAIPERQILTERLADVLSAIYAAYGLGWDGLDGEGDSRTGLTDEAIWLGRALMTILPDEPEAIGLLSLMLYCEARKHARRDVDSAYVPLEEQDTGLWNEIMMAEADALLRKAGTYDRFGPFQCQAAIQSVHATRRRTGTTDWKALITLYRALVAMKPTLGSNVSHAAVIGRVDGPALAIALLDELEQRGIANYQPYWAVRAHLLADLGQSDAAAEAYRMAIGLSNSPAVRTFLTGKLQAVISRSA</sequence>
<dbReference type="PANTHER" id="PTHR47756">
    <property type="entry name" value="BLL6612 PROTEIN-RELATED"/>
    <property type="match status" value="1"/>
</dbReference>
<protein>
    <submittedName>
        <fullName evidence="2">RNA polymerase sigma-70 factor (ECF subfamily)</fullName>
    </submittedName>
</protein>
<dbReference type="RefSeq" id="WP_192729245.1">
    <property type="nucleotide sequence ID" value="NZ_BAAAVL010000006.1"/>
</dbReference>